<evidence type="ECO:0000313" key="3">
    <source>
        <dbReference type="EMBL" id="CUN50993.1"/>
    </source>
</evidence>
<dbReference type="PANTHER" id="PTHR43000">
    <property type="entry name" value="DTDP-D-GLUCOSE 4,6-DEHYDRATASE-RELATED"/>
    <property type="match status" value="1"/>
</dbReference>
<dbReference type="AlphaFoldDB" id="A0A173XH95"/>
<dbReference type="EMBL" id="CYYR01000003">
    <property type="protein sequence ID" value="CUN50993.1"/>
    <property type="molecule type" value="Genomic_DNA"/>
</dbReference>
<comment type="similarity">
    <text evidence="1">Belongs to the NAD(P)-dependent epimerase/dehydratase family.</text>
</comment>
<dbReference type="Gene3D" id="3.40.50.720">
    <property type="entry name" value="NAD(P)-binding Rossmann-like Domain"/>
    <property type="match status" value="1"/>
</dbReference>
<dbReference type="RefSeq" id="WP_055301234.1">
    <property type="nucleotide sequence ID" value="NZ_CYYR01000003.1"/>
</dbReference>
<feature type="domain" description="NAD-dependent epimerase/dehydratase" evidence="2">
    <location>
        <begin position="4"/>
        <end position="218"/>
    </location>
</feature>
<organism evidence="3 4">
    <name type="scientific">Roseburia inulinivorans</name>
    <dbReference type="NCBI Taxonomy" id="360807"/>
    <lineage>
        <taxon>Bacteria</taxon>
        <taxon>Bacillati</taxon>
        <taxon>Bacillota</taxon>
        <taxon>Clostridia</taxon>
        <taxon>Lachnospirales</taxon>
        <taxon>Lachnospiraceae</taxon>
        <taxon>Roseburia</taxon>
    </lineage>
</organism>
<evidence type="ECO:0000256" key="1">
    <source>
        <dbReference type="ARBA" id="ARBA00007637"/>
    </source>
</evidence>
<dbReference type="InterPro" id="IPR036291">
    <property type="entry name" value="NAD(P)-bd_dom_sf"/>
</dbReference>
<evidence type="ECO:0000259" key="2">
    <source>
        <dbReference type="Pfam" id="PF01370"/>
    </source>
</evidence>
<protein>
    <submittedName>
        <fullName evidence="3">ADP-glyceromanno-heptose 6-epimerase</fullName>
    </submittedName>
</protein>
<proteinExistence type="inferred from homology"/>
<gene>
    <name evidence="3" type="ORF">ERS852392_00584</name>
</gene>
<dbReference type="InterPro" id="IPR001509">
    <property type="entry name" value="Epimerase_deHydtase"/>
</dbReference>
<evidence type="ECO:0000313" key="4">
    <source>
        <dbReference type="Proteomes" id="UP000095395"/>
    </source>
</evidence>
<dbReference type="Proteomes" id="UP000095395">
    <property type="component" value="Unassembled WGS sequence"/>
</dbReference>
<name>A0A173XH95_9FIRM</name>
<accession>A0A173XH95</accession>
<reference evidence="3 4" key="1">
    <citation type="submission" date="2015-09" db="EMBL/GenBank/DDBJ databases">
        <authorList>
            <consortium name="Pathogen Informatics"/>
        </authorList>
    </citation>
    <scope>NUCLEOTIDE SEQUENCE [LARGE SCALE GENOMIC DNA]</scope>
    <source>
        <strain evidence="3 4">2789STDY5608835</strain>
    </source>
</reference>
<dbReference type="SUPFAM" id="SSF51735">
    <property type="entry name" value="NAD(P)-binding Rossmann-fold domains"/>
    <property type="match status" value="1"/>
</dbReference>
<dbReference type="Pfam" id="PF01370">
    <property type="entry name" value="Epimerase"/>
    <property type="match status" value="1"/>
</dbReference>
<sequence>MKKIAVMGARGFVGHNLTEHLKNKYEVLPITRDNFNLLDEKAVEMFLEQEQPEVVINCTNQGGNRKVEAAGKPIDVIGNNLKMFFAQERCLSENMKMINFGSGAQYNKTRDLIKVKEKDFGEVIPSDDYGYSKYVMEKYIRLKNQTGGNIYNPAIFGLYGPGEDYTFKFISNAIIKNMIQMPIVINQNVVFDYLFLEDFLKIIDFIIENDCPNKEFNITPTESIDLVTIAEYINRCSTYKSEIIVKNPGLNYQYTGDNARLLENMGHNFTFTSYEKGIEKLYRYYEEHIEELDLETIRSDELLKLCKTK</sequence>